<protein>
    <submittedName>
        <fullName evidence="5">TonB-dependent receptor</fullName>
    </submittedName>
</protein>
<evidence type="ECO:0000256" key="2">
    <source>
        <dbReference type="ARBA" id="ARBA00023136"/>
    </source>
</evidence>
<dbReference type="InterPro" id="IPR037066">
    <property type="entry name" value="Plug_dom_sf"/>
</dbReference>
<reference key="1">
    <citation type="submission" date="2010-11" db="EMBL/GenBank/DDBJ databases">
        <title>The complete genome of Leadbetterella byssophila DSM 17132.</title>
        <authorList>
            <consortium name="US DOE Joint Genome Institute (JGI-PGF)"/>
            <person name="Lucas S."/>
            <person name="Copeland A."/>
            <person name="Lapidus A."/>
            <person name="Glavina del Rio T."/>
            <person name="Dalin E."/>
            <person name="Tice H."/>
            <person name="Bruce D."/>
            <person name="Goodwin L."/>
            <person name="Pitluck S."/>
            <person name="Kyrpides N."/>
            <person name="Mavromatis K."/>
            <person name="Ivanova N."/>
            <person name="Teshima H."/>
            <person name="Brettin T."/>
            <person name="Detter J.C."/>
            <person name="Han C."/>
            <person name="Tapia R."/>
            <person name="Land M."/>
            <person name="Hauser L."/>
            <person name="Markowitz V."/>
            <person name="Cheng J.-F."/>
            <person name="Hugenholtz P."/>
            <person name="Woyke T."/>
            <person name="Wu D."/>
            <person name="Tindall B."/>
            <person name="Pomrenke H.G."/>
            <person name="Brambilla E."/>
            <person name="Klenk H.-P."/>
            <person name="Eisen J.A."/>
        </authorList>
    </citation>
    <scope>NUCLEOTIDE SEQUENCE [LARGE SCALE GENOMIC DNA]</scope>
    <source>
        <strain>DSM 17132</strain>
    </source>
</reference>
<name>E4RW57_LEAB4</name>
<dbReference type="InterPro" id="IPR036942">
    <property type="entry name" value="Beta-barrel_TonB_sf"/>
</dbReference>
<dbReference type="GO" id="GO:0009279">
    <property type="term" value="C:cell outer membrane"/>
    <property type="evidence" value="ECO:0007669"/>
    <property type="project" value="UniProtKB-SubCell"/>
</dbReference>
<dbReference type="Proteomes" id="UP000007435">
    <property type="component" value="Chromosome"/>
</dbReference>
<sequence>MKSFLWCLIFTSLFIFRGLGVKGQSITTVRLSILDSIDHTEISTAVIKLYEGDIKAVDSIFVDSKGLITTQLISERNYRFVITAVGYQTYVKTFTIPFSDVILNLGNIYLVRDSKILNEVVIKGSRPLVKPTIEGLEYSVSDDPENTTKNLLDILKKVPLLSVNNNEKVLMKGSTDFKFYINGRPAQSLQGNPESVLKSMPASSIKKVEIISHPSSRYDAEGVNGIVNIITKKNLNNGYSGTIGASYDYPIGPGLNGALSIRRGKIAISESAGYNRQHQPDLSQGTIQDNVQGFQLINQYGTKKSRGYYMFSTTDISIDIDTLNLLTASFTYYNFPDRTTSIFNNILASPGNLWPLYNELIDRTLKLGNKNLSLNYQNRFKKNKDATLTASYNYLRLNNYQSNVITYSGEQNTNQQNYSQENTFGMNEHTGQIDLSYPFKKWHVEGGTKGIFRSNFSESNQNGLTNSTITPVNTNSYIHQQNILSIYNSYSFKLFSLDWKAGGRLEKTNEKAIFMSEDKKLDFDYTNFLPSFILQKNYKKLGTLNLSYNQRIQRPGIFQLNPYVDISNSLFVSTGNVNLKPAKYHNVDFTYSKYGKSSTLSSSLFFNFTNYSIQYVTYIHQDSITISHPTNSGKVRRIGDNFNYNFSKGRTNINLNGQISYLYFSGEQLGEDISNSGFTGNIYVYIGYSLNKGYRLSLNLGYSTRDLSLQGYNNERYITSASISKSLFDKKAKISLTVNNPWTRYYRNKTTINGGDFRQTNFSDSFNRTFSVNFYYNFGRLQNGVKQNDRIIINDDLKNKK</sequence>
<evidence type="ECO:0000313" key="6">
    <source>
        <dbReference type="Proteomes" id="UP000007435"/>
    </source>
</evidence>
<dbReference type="KEGG" id="lby:Lbys_1374"/>
<comment type="subcellular location">
    <subcellularLocation>
        <location evidence="1">Cell outer membrane</location>
    </subcellularLocation>
</comment>
<dbReference type="RefSeq" id="WP_013408141.1">
    <property type="nucleotide sequence ID" value="NC_014655.1"/>
</dbReference>
<dbReference type="HOGENOM" id="CLU_017617_0_1_10"/>
<dbReference type="Gene3D" id="2.40.170.20">
    <property type="entry name" value="TonB-dependent receptor, beta-barrel domain"/>
    <property type="match status" value="1"/>
</dbReference>
<dbReference type="Pfam" id="PF14905">
    <property type="entry name" value="OMP_b-brl_3"/>
    <property type="match status" value="1"/>
</dbReference>
<dbReference type="PANTHER" id="PTHR40980:SF3">
    <property type="entry name" value="TONB-DEPENDENT RECEPTOR-LIKE BETA-BARREL DOMAIN-CONTAINING PROTEIN"/>
    <property type="match status" value="1"/>
</dbReference>
<dbReference type="EMBL" id="CP002305">
    <property type="protein sequence ID" value="ADQ17092.1"/>
    <property type="molecule type" value="Genomic_DNA"/>
</dbReference>
<keyword evidence="3" id="KW-0998">Cell outer membrane</keyword>
<reference evidence="5 6" key="2">
    <citation type="journal article" date="2011" name="Stand. Genomic Sci.">
        <title>Complete genome sequence of Leadbetterella byssophila type strain (4M15).</title>
        <authorList>
            <person name="Abt B."/>
            <person name="Teshima H."/>
            <person name="Lucas S."/>
            <person name="Lapidus A."/>
            <person name="Del Rio T.G."/>
            <person name="Nolan M."/>
            <person name="Tice H."/>
            <person name="Cheng J.F."/>
            <person name="Pitluck S."/>
            <person name="Liolios K."/>
            <person name="Pagani I."/>
            <person name="Ivanova N."/>
            <person name="Mavromatis K."/>
            <person name="Pati A."/>
            <person name="Tapia R."/>
            <person name="Han C."/>
            <person name="Goodwin L."/>
            <person name="Chen A."/>
            <person name="Palaniappan K."/>
            <person name="Land M."/>
            <person name="Hauser L."/>
            <person name="Chang Y.J."/>
            <person name="Jeffries C.D."/>
            <person name="Rohde M."/>
            <person name="Goker M."/>
            <person name="Tindall B.J."/>
            <person name="Detter J.C."/>
            <person name="Woyke T."/>
            <person name="Bristow J."/>
            <person name="Eisen J.A."/>
            <person name="Markowitz V."/>
            <person name="Hugenholtz P."/>
            <person name="Klenk H.P."/>
            <person name="Kyrpides N.C."/>
        </authorList>
    </citation>
    <scope>NUCLEOTIDE SEQUENCE [LARGE SCALE GENOMIC DNA]</scope>
    <source>
        <strain evidence="6">DSM 17132 / JCM 16389 / KACC 11308 / NBRC 106382 / 4M15</strain>
    </source>
</reference>
<keyword evidence="2" id="KW-0472">Membrane</keyword>
<keyword evidence="5" id="KW-0675">Receptor</keyword>
<dbReference type="PANTHER" id="PTHR40980">
    <property type="entry name" value="PLUG DOMAIN-CONTAINING PROTEIN"/>
    <property type="match status" value="1"/>
</dbReference>
<gene>
    <name evidence="5" type="ordered locus">Lbys_1374</name>
</gene>
<proteinExistence type="predicted"/>
<keyword evidence="6" id="KW-1185">Reference proteome</keyword>
<feature type="domain" description="Outer membrane protein beta-barrel" evidence="4">
    <location>
        <begin position="382"/>
        <end position="776"/>
    </location>
</feature>
<evidence type="ECO:0000259" key="4">
    <source>
        <dbReference type="Pfam" id="PF14905"/>
    </source>
</evidence>
<dbReference type="Gene3D" id="2.170.130.10">
    <property type="entry name" value="TonB-dependent receptor, plug domain"/>
    <property type="match status" value="1"/>
</dbReference>
<dbReference type="eggNOG" id="COG1629">
    <property type="taxonomic scope" value="Bacteria"/>
</dbReference>
<evidence type="ECO:0000256" key="1">
    <source>
        <dbReference type="ARBA" id="ARBA00004442"/>
    </source>
</evidence>
<organism evidence="5 6">
    <name type="scientific">Leadbetterella byssophila (strain DSM 17132 / JCM 16389 / KACC 11308 / NBRC 106382 / 4M15)</name>
    <dbReference type="NCBI Taxonomy" id="649349"/>
    <lineage>
        <taxon>Bacteria</taxon>
        <taxon>Pseudomonadati</taxon>
        <taxon>Bacteroidota</taxon>
        <taxon>Cytophagia</taxon>
        <taxon>Cytophagales</taxon>
        <taxon>Leadbetterellaceae</taxon>
        <taxon>Leadbetterella</taxon>
    </lineage>
</organism>
<dbReference type="STRING" id="649349.Lbys_1374"/>
<evidence type="ECO:0000313" key="5">
    <source>
        <dbReference type="EMBL" id="ADQ17092.1"/>
    </source>
</evidence>
<accession>E4RW57</accession>
<dbReference type="AlphaFoldDB" id="E4RW57"/>
<dbReference type="SUPFAM" id="SSF56935">
    <property type="entry name" value="Porins"/>
    <property type="match status" value="1"/>
</dbReference>
<evidence type="ECO:0000256" key="3">
    <source>
        <dbReference type="ARBA" id="ARBA00023237"/>
    </source>
</evidence>
<dbReference type="InterPro" id="IPR041700">
    <property type="entry name" value="OMP_b-brl_3"/>
</dbReference>
<dbReference type="OrthoDB" id="905812at2"/>